<sequence length="298" mass="32977">MCYRFHFIMEDCVKLNEHDQTRSDPDWYMPDDHPIQNRPCPEVQESNGRMTISQCLEAKHGYLGDRLVRIQCTICNYTLELETGETLVFRAGQQLGEDPPIGLGITGINLDRSYLNRPYQEHTPVATRRMPNVNLTNGQYDFAAVQEIVRIQQWHEQSIQEQQASMGNGGSNDVNGLQSSDAGPNANDNPMMGSNDEQHSPGDIENSLATAPQDPVNDHHDYDLVATVRSANLFDEVMERARSGEFDPHVVWNNPAGAVGEGSDPAGPATTEGVEEAGPPMENPPRDGEDHSGPTEPQ</sequence>
<feature type="region of interest" description="Disordered" evidence="1">
    <location>
        <begin position="254"/>
        <end position="298"/>
    </location>
</feature>
<evidence type="ECO:0000313" key="3">
    <source>
        <dbReference type="Proteomes" id="UP000447873"/>
    </source>
</evidence>
<protein>
    <submittedName>
        <fullName evidence="2">Uncharacterized protein</fullName>
    </submittedName>
</protein>
<name>A0A8H3UDZ0_VENIN</name>
<evidence type="ECO:0000313" key="2">
    <source>
        <dbReference type="EMBL" id="KAE9967503.1"/>
    </source>
</evidence>
<dbReference type="Proteomes" id="UP000447873">
    <property type="component" value="Unassembled WGS sequence"/>
</dbReference>
<accession>A0A8H3UDZ0</accession>
<reference evidence="2 3" key="1">
    <citation type="submission" date="2018-12" db="EMBL/GenBank/DDBJ databases">
        <title>Venturia inaequalis Genome Resource.</title>
        <authorList>
            <person name="Lichtner F.J."/>
        </authorList>
    </citation>
    <scope>NUCLEOTIDE SEQUENCE [LARGE SCALE GENOMIC DNA]</scope>
    <source>
        <strain evidence="2 3">120213</strain>
    </source>
</reference>
<feature type="region of interest" description="Disordered" evidence="1">
    <location>
        <begin position="159"/>
        <end position="215"/>
    </location>
</feature>
<feature type="compositionally biased region" description="Polar residues" evidence="1">
    <location>
        <begin position="171"/>
        <end position="188"/>
    </location>
</feature>
<feature type="compositionally biased region" description="Basic and acidic residues" evidence="1">
    <location>
        <begin position="284"/>
        <end position="298"/>
    </location>
</feature>
<comment type="caution">
    <text evidence="2">The sequence shown here is derived from an EMBL/GenBank/DDBJ whole genome shotgun (WGS) entry which is preliminary data.</text>
</comment>
<dbReference type="AlphaFoldDB" id="A0A8H3UDZ0"/>
<dbReference type="EMBL" id="WNWS01000452">
    <property type="protein sequence ID" value="KAE9967503.1"/>
    <property type="molecule type" value="Genomic_DNA"/>
</dbReference>
<evidence type="ECO:0000256" key="1">
    <source>
        <dbReference type="SAM" id="MobiDB-lite"/>
    </source>
</evidence>
<organism evidence="2 3">
    <name type="scientific">Venturia inaequalis</name>
    <name type="common">Apple scab fungus</name>
    <dbReference type="NCBI Taxonomy" id="5025"/>
    <lineage>
        <taxon>Eukaryota</taxon>
        <taxon>Fungi</taxon>
        <taxon>Dikarya</taxon>
        <taxon>Ascomycota</taxon>
        <taxon>Pezizomycotina</taxon>
        <taxon>Dothideomycetes</taxon>
        <taxon>Pleosporomycetidae</taxon>
        <taxon>Venturiales</taxon>
        <taxon>Venturiaceae</taxon>
        <taxon>Venturia</taxon>
    </lineage>
</organism>
<proteinExistence type="predicted"/>
<gene>
    <name evidence="2" type="ORF">EG328_008154</name>
</gene>